<dbReference type="Pfam" id="PF01593">
    <property type="entry name" value="Amino_oxidase"/>
    <property type="match status" value="1"/>
</dbReference>
<dbReference type="EMBL" id="RJSE01000007">
    <property type="protein sequence ID" value="RNL63101.1"/>
    <property type="molecule type" value="Genomic_DNA"/>
</dbReference>
<dbReference type="PANTHER" id="PTHR43563">
    <property type="entry name" value="AMINE OXIDASE"/>
    <property type="match status" value="1"/>
</dbReference>
<dbReference type="InterPro" id="IPR050703">
    <property type="entry name" value="Flavin_MAO"/>
</dbReference>
<evidence type="ECO:0000256" key="4">
    <source>
        <dbReference type="PIRSR" id="PIRSR601613-1"/>
    </source>
</evidence>
<evidence type="ECO:0000313" key="6">
    <source>
        <dbReference type="EMBL" id="RNL63101.1"/>
    </source>
</evidence>
<evidence type="ECO:0000313" key="7">
    <source>
        <dbReference type="Proteomes" id="UP000267128"/>
    </source>
</evidence>
<keyword evidence="7" id="KW-1185">Reference proteome</keyword>
<evidence type="ECO:0000256" key="2">
    <source>
        <dbReference type="ARBA" id="ARBA00005995"/>
    </source>
</evidence>
<evidence type="ECO:0000256" key="1">
    <source>
        <dbReference type="ARBA" id="ARBA00001974"/>
    </source>
</evidence>
<reference evidence="6 7" key="1">
    <citation type="submission" date="2018-11" db="EMBL/GenBank/DDBJ databases">
        <authorList>
            <person name="Li F."/>
        </authorList>
    </citation>
    <scope>NUCLEOTIDE SEQUENCE [LARGE SCALE GENOMIC DNA]</scope>
    <source>
        <strain evidence="6 7">Gsoil 097</strain>
    </source>
</reference>
<accession>A0A3N0CIK1</accession>
<dbReference type="Gene3D" id="3.50.50.60">
    <property type="entry name" value="FAD/NAD(P)-binding domain"/>
    <property type="match status" value="1"/>
</dbReference>
<dbReference type="OrthoDB" id="337830at2"/>
<dbReference type="PANTHER" id="PTHR43563:SF1">
    <property type="entry name" value="AMINE OXIDASE [FLAVIN-CONTAINING] B"/>
    <property type="match status" value="1"/>
</dbReference>
<feature type="binding site" evidence="4">
    <location>
        <position position="15"/>
    </location>
    <ligand>
        <name>FAD</name>
        <dbReference type="ChEBI" id="CHEBI:57692"/>
    </ligand>
</feature>
<feature type="binding site" evidence="4">
    <location>
        <position position="216"/>
    </location>
    <ligand>
        <name>FAD</name>
        <dbReference type="ChEBI" id="CHEBI:57692"/>
    </ligand>
</feature>
<dbReference type="GO" id="GO:0016491">
    <property type="term" value="F:oxidoreductase activity"/>
    <property type="evidence" value="ECO:0007669"/>
    <property type="project" value="UniProtKB-KW"/>
</dbReference>
<keyword evidence="3" id="KW-0560">Oxidoreductase</keyword>
<dbReference type="AlphaFoldDB" id="A0A3N0CIK1"/>
<comment type="cofactor">
    <cofactor evidence="1">
        <name>FAD</name>
        <dbReference type="ChEBI" id="CHEBI:57692"/>
    </cofactor>
</comment>
<protein>
    <submittedName>
        <fullName evidence="6">FAD-dependent oxidoreductase</fullName>
    </submittedName>
</protein>
<sequence>MEEAADVVVVGAGLSGLIAARELRRAGLEVLVLEAADRCGGRAYSVTSSLGSRLDLGGQWVGHDHHRLAALADELGATRFVMHSGLAPRIVDGVGRVRLFSPSLLTAAAALALLNLARRTRNPEAWATTSVHAWLQKVPGRARRLLEVTALISWTADLERISVRTMMSLVRKQGGLLTMLSTKGGAQDGLITEGVGHLVDHLADDLGDLVRTGTTVTTVTRSADSVTVQTSAGSVRARRVVIAVPPPTAARIAHDPELPPERIGLQQGTFLGSVYKAIAVYPDPFWRTSSTGELLLLDSPGVAVFDTSAPGGPGHLCLLVGGPDARDLDDLDPTERRESLLGRIAEHLGAGVLEPADWHEKAWHLDPHAGGGYIAIPARGSLQDQLPMSARPVGRVHWAGTETASEHPGYLDGAIEAGERAAGEVVAALAGAS</sequence>
<evidence type="ECO:0000256" key="3">
    <source>
        <dbReference type="ARBA" id="ARBA00023002"/>
    </source>
</evidence>
<dbReference type="InterPro" id="IPR036188">
    <property type="entry name" value="FAD/NAD-bd_sf"/>
</dbReference>
<organism evidence="6 7">
    <name type="scientific">Nocardioides marmoriginsengisoli</name>
    <dbReference type="NCBI Taxonomy" id="661483"/>
    <lineage>
        <taxon>Bacteria</taxon>
        <taxon>Bacillati</taxon>
        <taxon>Actinomycetota</taxon>
        <taxon>Actinomycetes</taxon>
        <taxon>Propionibacteriales</taxon>
        <taxon>Nocardioidaceae</taxon>
        <taxon>Nocardioides</taxon>
    </lineage>
</organism>
<feature type="binding site" evidence="4">
    <location>
        <begin position="34"/>
        <end position="35"/>
    </location>
    <ligand>
        <name>FAD</name>
        <dbReference type="ChEBI" id="CHEBI:57692"/>
    </ligand>
</feature>
<dbReference type="SUPFAM" id="SSF54373">
    <property type="entry name" value="FAD-linked reductases, C-terminal domain"/>
    <property type="match status" value="1"/>
</dbReference>
<feature type="domain" description="Amine oxidase" evidence="5">
    <location>
        <begin position="14"/>
        <end position="425"/>
    </location>
</feature>
<dbReference type="InterPro" id="IPR001613">
    <property type="entry name" value="Flavin_amine_oxidase"/>
</dbReference>
<dbReference type="InterPro" id="IPR002937">
    <property type="entry name" value="Amino_oxidase"/>
</dbReference>
<gene>
    <name evidence="6" type="ORF">EFK50_15430</name>
</gene>
<feature type="binding site" evidence="4">
    <location>
        <position position="402"/>
    </location>
    <ligand>
        <name>FAD</name>
        <dbReference type="ChEBI" id="CHEBI:57692"/>
    </ligand>
</feature>
<proteinExistence type="inferred from homology"/>
<dbReference type="Proteomes" id="UP000267128">
    <property type="component" value="Unassembled WGS sequence"/>
</dbReference>
<evidence type="ECO:0000259" key="5">
    <source>
        <dbReference type="Pfam" id="PF01593"/>
    </source>
</evidence>
<comment type="caution">
    <text evidence="6">The sequence shown here is derived from an EMBL/GenBank/DDBJ whole genome shotgun (WGS) entry which is preliminary data.</text>
</comment>
<dbReference type="RefSeq" id="WP_123228393.1">
    <property type="nucleotide sequence ID" value="NZ_RJSE01000007.1"/>
</dbReference>
<dbReference type="SUPFAM" id="SSF51905">
    <property type="entry name" value="FAD/NAD(P)-binding domain"/>
    <property type="match status" value="1"/>
</dbReference>
<dbReference type="Gene3D" id="3.90.660.10">
    <property type="match status" value="1"/>
</dbReference>
<dbReference type="Gene3D" id="1.10.405.10">
    <property type="entry name" value="Guanine Nucleotide Dissociation Inhibitor, domain 1"/>
    <property type="match status" value="1"/>
</dbReference>
<dbReference type="PRINTS" id="PR00757">
    <property type="entry name" value="AMINEOXDASEF"/>
</dbReference>
<comment type="similarity">
    <text evidence="2">Belongs to the flavin monoamine oxidase family.</text>
</comment>
<name>A0A3N0CIK1_9ACTN</name>